<organism evidence="3 4">
    <name type="scientific">Piscinibacterium candidicorallinum</name>
    <dbReference type="NCBI Taxonomy" id="1793872"/>
    <lineage>
        <taxon>Bacteria</taxon>
        <taxon>Pseudomonadati</taxon>
        <taxon>Pseudomonadota</taxon>
        <taxon>Betaproteobacteria</taxon>
        <taxon>Burkholderiales</taxon>
        <taxon>Piscinibacterium</taxon>
    </lineage>
</organism>
<accession>A0ABV7H352</accession>
<dbReference type="Pfam" id="PF09994">
    <property type="entry name" value="T6SS_Tle1-like_cat"/>
    <property type="match status" value="2"/>
</dbReference>
<dbReference type="RefSeq" id="WP_377300706.1">
    <property type="nucleotide sequence ID" value="NZ_CP180191.1"/>
</dbReference>
<keyword evidence="4" id="KW-1185">Reference proteome</keyword>
<reference evidence="4" key="1">
    <citation type="journal article" date="2019" name="Int. J. Syst. Evol. Microbiol.">
        <title>The Global Catalogue of Microorganisms (GCM) 10K type strain sequencing project: providing services to taxonomists for standard genome sequencing and annotation.</title>
        <authorList>
            <consortium name="The Broad Institute Genomics Platform"/>
            <consortium name="The Broad Institute Genome Sequencing Center for Infectious Disease"/>
            <person name="Wu L."/>
            <person name="Ma J."/>
        </authorList>
    </citation>
    <scope>NUCLEOTIDE SEQUENCE [LARGE SCALE GENOMIC DNA]</scope>
    <source>
        <strain evidence="4">KCTC 52168</strain>
    </source>
</reference>
<feature type="domain" description="T6SS Phospholipase effector Tle1-like catalytic" evidence="2">
    <location>
        <begin position="48"/>
        <end position="226"/>
    </location>
</feature>
<name>A0ABV7H352_9BURK</name>
<dbReference type="InterPro" id="IPR018712">
    <property type="entry name" value="Tle1-like_cat"/>
</dbReference>
<keyword evidence="1" id="KW-0175">Coiled coil</keyword>
<dbReference type="PANTHER" id="PTHR33840:SF1">
    <property type="entry name" value="TLE1 PHOSPHOLIPASE DOMAIN-CONTAINING PROTEIN"/>
    <property type="match status" value="1"/>
</dbReference>
<evidence type="ECO:0000256" key="1">
    <source>
        <dbReference type="SAM" id="Coils"/>
    </source>
</evidence>
<feature type="coiled-coil region" evidence="1">
    <location>
        <begin position="431"/>
        <end position="465"/>
    </location>
</feature>
<dbReference type="PANTHER" id="PTHR33840">
    <property type="match status" value="1"/>
</dbReference>
<dbReference type="EMBL" id="JBHRTI010000003">
    <property type="protein sequence ID" value="MFC3146437.1"/>
    <property type="molecule type" value="Genomic_DNA"/>
</dbReference>
<evidence type="ECO:0000313" key="3">
    <source>
        <dbReference type="EMBL" id="MFC3146437.1"/>
    </source>
</evidence>
<evidence type="ECO:0000259" key="2">
    <source>
        <dbReference type="Pfam" id="PF09994"/>
    </source>
</evidence>
<dbReference type="Proteomes" id="UP001595556">
    <property type="component" value="Unassembled WGS sequence"/>
</dbReference>
<comment type="caution">
    <text evidence="3">The sequence shown here is derived from an EMBL/GenBank/DDBJ whole genome shotgun (WGS) entry which is preliminary data.</text>
</comment>
<proteinExistence type="predicted"/>
<feature type="domain" description="T6SS Phospholipase effector Tle1-like catalytic" evidence="2">
    <location>
        <begin position="241"/>
        <end position="347"/>
    </location>
</feature>
<evidence type="ECO:0000313" key="4">
    <source>
        <dbReference type="Proteomes" id="UP001595556"/>
    </source>
</evidence>
<gene>
    <name evidence="3" type="ORF">ACFOEN_02135</name>
</gene>
<protein>
    <submittedName>
        <fullName evidence="3">T6SS phospholipase effector Tle1-like catalytic domain-containing protein</fullName>
    </submittedName>
</protein>
<sequence length="549" mass="60362">MTFTIPDPSPEGGFRRLSAREAAQRARAMECIRDPNPTKCKGQIFVSIFFDGTGNNADWQEPGKSGRQRSMNYHSNVARLFDSHRDEPESGLFAHYIPGVGTPFDKVNDSGQWYDGKAGGAAGRKGSDRINWALVQLLNSAHTYLTNAKLIPDAQATTIVGNISSFWRTMGLEGPNRRWVLRHWEDRLKQVNEAQNKKLVQINVSVFGFSRGAALARAFAHWLAQIASADGDGFTLAGVPIRLSFMGIFDTVASVGIPDSVWGADGHMAWADGTMSIHPIVEQCVHFAALHEQRSAFPVEDANVGKQRAYPGMHSDVGGGYAPSEQGKSMASWGSTPQLSQVALVDMHYEAVRSGVPVLSADEIQQLPRLASTFAIAESTRTAFNAWAGQHGCMRSGSLNAMSRSHTEQYQRYRGLRLQPEQRLEDQRFFKEAASADAQQLREANDDLRAQISELQWRADAASMQTSPAYATMMIGGGMPVAPMPPTLGAEDARALERFQSPGDLPLASIKLFDDFVHDSRAGFRVMGMMELRGANGGYVRYRRVFNQS</sequence>